<gene>
    <name evidence="4" type="ORF">H8709_05165</name>
</gene>
<comment type="similarity">
    <text evidence="1 2">Belongs to the anti-sigma-factor antagonist family.</text>
</comment>
<dbReference type="InterPro" id="IPR002645">
    <property type="entry name" value="STAS_dom"/>
</dbReference>
<dbReference type="PROSITE" id="PS50801">
    <property type="entry name" value="STAS"/>
    <property type="match status" value="1"/>
</dbReference>
<evidence type="ECO:0000313" key="5">
    <source>
        <dbReference type="Proteomes" id="UP000660861"/>
    </source>
</evidence>
<dbReference type="Gene3D" id="3.30.750.24">
    <property type="entry name" value="STAS domain"/>
    <property type="match status" value="1"/>
</dbReference>
<evidence type="ECO:0000259" key="3">
    <source>
        <dbReference type="PROSITE" id="PS50801"/>
    </source>
</evidence>
<evidence type="ECO:0000256" key="1">
    <source>
        <dbReference type="ARBA" id="ARBA00009013"/>
    </source>
</evidence>
<dbReference type="NCBIfam" id="TIGR00377">
    <property type="entry name" value="ant_ant_sig"/>
    <property type="match status" value="1"/>
</dbReference>
<dbReference type="GO" id="GO:0043856">
    <property type="term" value="F:anti-sigma factor antagonist activity"/>
    <property type="evidence" value="ECO:0007669"/>
    <property type="project" value="InterPro"/>
</dbReference>
<dbReference type="InterPro" id="IPR036513">
    <property type="entry name" value="STAS_dom_sf"/>
</dbReference>
<name>A0A926ED50_9FIRM</name>
<reference evidence="4" key="1">
    <citation type="submission" date="2020-08" db="EMBL/GenBank/DDBJ databases">
        <title>Genome public.</title>
        <authorList>
            <person name="Liu C."/>
            <person name="Sun Q."/>
        </authorList>
    </citation>
    <scope>NUCLEOTIDE SEQUENCE</scope>
    <source>
        <strain evidence="4">NSJ-54</strain>
    </source>
</reference>
<proteinExistence type="inferred from homology"/>
<dbReference type="InterPro" id="IPR003658">
    <property type="entry name" value="Anti-sigma_ant"/>
</dbReference>
<feature type="domain" description="STAS" evidence="3">
    <location>
        <begin position="1"/>
        <end position="103"/>
    </location>
</feature>
<evidence type="ECO:0000313" key="4">
    <source>
        <dbReference type="EMBL" id="MBC8570214.1"/>
    </source>
</evidence>
<dbReference type="PANTHER" id="PTHR33495:SF2">
    <property type="entry name" value="ANTI-SIGMA FACTOR ANTAGONIST TM_1081-RELATED"/>
    <property type="match status" value="1"/>
</dbReference>
<dbReference type="Proteomes" id="UP000660861">
    <property type="component" value="Unassembled WGS sequence"/>
</dbReference>
<dbReference type="RefSeq" id="WP_262397301.1">
    <property type="nucleotide sequence ID" value="NZ_JACRTC010000002.1"/>
</dbReference>
<protein>
    <recommendedName>
        <fullName evidence="2">Anti-sigma factor antagonist</fullName>
    </recommendedName>
</protein>
<dbReference type="PANTHER" id="PTHR33495">
    <property type="entry name" value="ANTI-SIGMA FACTOR ANTAGONIST TM_1081-RELATED-RELATED"/>
    <property type="match status" value="1"/>
</dbReference>
<dbReference type="SUPFAM" id="SSF52091">
    <property type="entry name" value="SpoIIaa-like"/>
    <property type="match status" value="1"/>
</dbReference>
<dbReference type="Pfam" id="PF01740">
    <property type="entry name" value="STAS"/>
    <property type="match status" value="1"/>
</dbReference>
<sequence length="103" mass="11517">MLRIETAQELMMVFLIGEIDHHSAKAMREEIDTVAERVRPGTLILDFSDVSFMDSSGIGLVMGRVRLMKSFGGEVKIQGAKGNIRKVMQIAGLHRVARMDDEQ</sequence>
<organism evidence="4 5">
    <name type="scientific">Zongyangia hominis</name>
    <dbReference type="NCBI Taxonomy" id="2763677"/>
    <lineage>
        <taxon>Bacteria</taxon>
        <taxon>Bacillati</taxon>
        <taxon>Bacillota</taxon>
        <taxon>Clostridia</taxon>
        <taxon>Eubacteriales</taxon>
        <taxon>Oscillospiraceae</taxon>
        <taxon>Zongyangia</taxon>
    </lineage>
</organism>
<accession>A0A926ED50</accession>
<keyword evidence="5" id="KW-1185">Reference proteome</keyword>
<dbReference type="EMBL" id="JACRTC010000002">
    <property type="protein sequence ID" value="MBC8570214.1"/>
    <property type="molecule type" value="Genomic_DNA"/>
</dbReference>
<evidence type="ECO:0000256" key="2">
    <source>
        <dbReference type="RuleBase" id="RU003749"/>
    </source>
</evidence>
<dbReference type="CDD" id="cd07043">
    <property type="entry name" value="STAS_anti-anti-sigma_factors"/>
    <property type="match status" value="1"/>
</dbReference>
<dbReference type="AlphaFoldDB" id="A0A926ED50"/>
<comment type="caution">
    <text evidence="4">The sequence shown here is derived from an EMBL/GenBank/DDBJ whole genome shotgun (WGS) entry which is preliminary data.</text>
</comment>